<evidence type="ECO:0000313" key="7">
    <source>
        <dbReference type="Proteomes" id="UP000829504"/>
    </source>
</evidence>
<name>A0A0C1EDR1_9NEIS</name>
<keyword evidence="1 4" id="KW-0808">Transferase</keyword>
<dbReference type="GeneID" id="64350318"/>
<dbReference type="EMBL" id="JUFZ01000078">
    <property type="protein sequence ID" value="KIC06923.1"/>
    <property type="molecule type" value="Genomic_DNA"/>
</dbReference>
<dbReference type="PANTHER" id="PTHR43877:SF2">
    <property type="entry name" value="AMINOALKYLPHOSPHONATE N-ACETYLTRANSFERASE-RELATED"/>
    <property type="match status" value="1"/>
</dbReference>
<dbReference type="Gene3D" id="3.40.630.30">
    <property type="match status" value="1"/>
</dbReference>
<dbReference type="CDD" id="cd04301">
    <property type="entry name" value="NAT_SF"/>
    <property type="match status" value="1"/>
</dbReference>
<dbReference type="PANTHER" id="PTHR43877">
    <property type="entry name" value="AMINOALKYLPHOSPHONATE N-ACETYLTRANSFERASE-RELATED-RELATED"/>
    <property type="match status" value="1"/>
</dbReference>
<evidence type="ECO:0000313" key="6">
    <source>
        <dbReference type="Proteomes" id="UP000031390"/>
    </source>
</evidence>
<reference evidence="4 6" key="1">
    <citation type="submission" date="2014-12" db="EMBL/GenBank/DDBJ databases">
        <title>Genome sequence of Morococcus cerebrosus.</title>
        <authorList>
            <person name="Shin S.-K."/>
            <person name="Yi H."/>
        </authorList>
    </citation>
    <scope>NUCLEOTIDE SEQUENCE [LARGE SCALE GENOMIC DNA]</scope>
    <source>
        <strain evidence="4 6">CIP 81.93</strain>
    </source>
</reference>
<dbReference type="PROSITE" id="PS51186">
    <property type="entry name" value="GNAT"/>
    <property type="match status" value="1"/>
</dbReference>
<dbReference type="PATRIC" id="fig|1056807.3.peg.1622"/>
<organism evidence="4 6">
    <name type="scientific">Morococcus cerebrosus</name>
    <dbReference type="NCBI Taxonomy" id="1056807"/>
    <lineage>
        <taxon>Bacteria</taxon>
        <taxon>Pseudomonadati</taxon>
        <taxon>Pseudomonadota</taxon>
        <taxon>Betaproteobacteria</taxon>
        <taxon>Neisseriales</taxon>
        <taxon>Neisseriaceae</taxon>
        <taxon>Morococcus</taxon>
    </lineage>
</organism>
<dbReference type="GO" id="GO:0016747">
    <property type="term" value="F:acyltransferase activity, transferring groups other than amino-acyl groups"/>
    <property type="evidence" value="ECO:0007669"/>
    <property type="project" value="InterPro"/>
</dbReference>
<accession>A0A0C1EDR1</accession>
<evidence type="ECO:0000313" key="5">
    <source>
        <dbReference type="EMBL" id="UNV88314.1"/>
    </source>
</evidence>
<dbReference type="SUPFAM" id="SSF55729">
    <property type="entry name" value="Acyl-CoA N-acyltransferases (Nat)"/>
    <property type="match status" value="1"/>
</dbReference>
<protein>
    <submittedName>
        <fullName evidence="5">GNAT family N-acetyltransferase</fullName>
    </submittedName>
    <submittedName>
        <fullName evidence="4">GNAT family acetyltransferase</fullName>
    </submittedName>
</protein>
<dbReference type="InterPro" id="IPR000182">
    <property type="entry name" value="GNAT_dom"/>
</dbReference>
<feature type="domain" description="N-acetyltransferase" evidence="3">
    <location>
        <begin position="5"/>
        <end position="160"/>
    </location>
</feature>
<proteinExistence type="predicted"/>
<gene>
    <name evidence="4" type="ORF">MCC93_16920</name>
    <name evidence="5" type="ORF">MON37_05175</name>
</gene>
<dbReference type="RefSeq" id="WP_016687430.1">
    <property type="nucleotide sequence ID" value="NZ_CP094242.1"/>
</dbReference>
<dbReference type="InterPro" id="IPR050832">
    <property type="entry name" value="Bact_Acetyltransf"/>
</dbReference>
<dbReference type="EMBL" id="CP094242">
    <property type="protein sequence ID" value="UNV88314.1"/>
    <property type="molecule type" value="Genomic_DNA"/>
</dbReference>
<dbReference type="InterPro" id="IPR016181">
    <property type="entry name" value="Acyl_CoA_acyltransferase"/>
</dbReference>
<evidence type="ECO:0000313" key="4">
    <source>
        <dbReference type="EMBL" id="KIC06923.1"/>
    </source>
</evidence>
<reference evidence="5 7" key="2">
    <citation type="submission" date="2022-03" db="EMBL/GenBank/DDBJ databases">
        <title>Genome sequencing of Morococcus cerebrosus.</title>
        <authorList>
            <person name="Baek M.-G."/>
            <person name="Yi H."/>
        </authorList>
    </citation>
    <scope>NUCLEOTIDE SEQUENCE [LARGE SCALE GENOMIC DNA]</scope>
    <source>
        <strain evidence="5 7">CIP 81.93</strain>
    </source>
</reference>
<dbReference type="AlphaFoldDB" id="A0A0C1EDR1"/>
<dbReference type="Proteomes" id="UP000031390">
    <property type="component" value="Unassembled WGS sequence"/>
</dbReference>
<evidence type="ECO:0000259" key="3">
    <source>
        <dbReference type="PROSITE" id="PS51186"/>
    </source>
</evidence>
<dbReference type="Pfam" id="PF13673">
    <property type="entry name" value="Acetyltransf_10"/>
    <property type="match status" value="1"/>
</dbReference>
<sequence length="160" mass="18375">MSLLTILRPATVQDCQAIHNAHLHAAQFACIRSYDENVLQAWEALLDTESYRHTIDDPDKALWVVEYKGAIRGFFQVDFKEAQLDALYVHPIFHNQGLGTALLRRAEELAHHAGLSFLKLYASLNSVPFYRINRYESLGSAVLQLNREVKVECELMRKYL</sequence>
<evidence type="ECO:0000256" key="2">
    <source>
        <dbReference type="ARBA" id="ARBA00023315"/>
    </source>
</evidence>
<keyword evidence="2" id="KW-0012">Acyltransferase</keyword>
<keyword evidence="7" id="KW-1185">Reference proteome</keyword>
<evidence type="ECO:0000256" key="1">
    <source>
        <dbReference type="ARBA" id="ARBA00022679"/>
    </source>
</evidence>
<dbReference type="Proteomes" id="UP000829504">
    <property type="component" value="Chromosome"/>
</dbReference>